<evidence type="ECO:0000313" key="4">
    <source>
        <dbReference type="Proteomes" id="UP000886721"/>
    </source>
</evidence>
<reference evidence="3" key="2">
    <citation type="submission" date="2021-04" db="EMBL/GenBank/DDBJ databases">
        <authorList>
            <person name="Gilroy R."/>
        </authorList>
    </citation>
    <scope>NUCLEOTIDE SEQUENCE</scope>
    <source>
        <strain evidence="3">CHK191-13928</strain>
    </source>
</reference>
<dbReference type="Pfam" id="PF13509">
    <property type="entry name" value="S1_2"/>
    <property type="match status" value="2"/>
</dbReference>
<reference evidence="3" key="1">
    <citation type="journal article" date="2021" name="PeerJ">
        <title>Extensive microbial diversity within the chicken gut microbiome revealed by metagenomics and culture.</title>
        <authorList>
            <person name="Gilroy R."/>
            <person name="Ravi A."/>
            <person name="Getino M."/>
            <person name="Pursley I."/>
            <person name="Horton D.L."/>
            <person name="Alikhan N.F."/>
            <person name="Baker D."/>
            <person name="Gharbi K."/>
            <person name="Hall N."/>
            <person name="Watson M."/>
            <person name="Adriaenssens E.M."/>
            <person name="Foster-Nyarko E."/>
            <person name="Jarju S."/>
            <person name="Secka A."/>
            <person name="Antonio M."/>
            <person name="Oren A."/>
            <person name="Chaudhuri R.R."/>
            <person name="La Ragione R."/>
            <person name="Hildebrand F."/>
            <person name="Pallen M.J."/>
        </authorList>
    </citation>
    <scope>NUCLEOTIDE SEQUENCE</scope>
    <source>
        <strain evidence="3">CHK191-13928</strain>
    </source>
</reference>
<dbReference type="InterPro" id="IPR003029">
    <property type="entry name" value="S1_domain"/>
</dbReference>
<sequence>MIQLGKFQDLYIVKKKDFGVYVNDRKDSAEGSILLPAKQVPEGARIGDSISCFVYKDSEDRPIATVHIPKITLGAIRPLRVKEISRIGAFLDWGLEKDLFLPFKEQVGEIRPGRDYLVSLYIDKSSRLCATMKIGKSLSSDHSLKAGEWVMGTVYNIHPDHGAFVAVEDQYLGRIPKQEIHEKISVGDHLHLRIASVSPDGKLNLSLHDKAYLQMDRDAKLVMDTIESYDGVLPFNDKAKPAVIERELGLSKNAFKRAVGRLLKENKITITPTGILKK</sequence>
<feature type="domain" description="S1 motif" evidence="2">
    <location>
        <begin position="147"/>
        <end position="208"/>
    </location>
</feature>
<comment type="similarity">
    <text evidence="1">Belongs to the CvfB family.</text>
</comment>
<name>A0A9D1WVR1_9FIRM</name>
<dbReference type="InterPro" id="IPR040764">
    <property type="entry name" value="CvfB_WH"/>
</dbReference>
<evidence type="ECO:0000256" key="1">
    <source>
        <dbReference type="PIRNR" id="PIRNR012524"/>
    </source>
</evidence>
<accession>A0A9D1WVR1</accession>
<protein>
    <submittedName>
        <fullName evidence="3">RNA-binding protein</fullName>
    </submittedName>
</protein>
<dbReference type="GO" id="GO:0003676">
    <property type="term" value="F:nucleic acid binding"/>
    <property type="evidence" value="ECO:0007669"/>
    <property type="project" value="InterPro"/>
</dbReference>
<evidence type="ECO:0000313" key="3">
    <source>
        <dbReference type="EMBL" id="HIX67695.1"/>
    </source>
</evidence>
<dbReference type="InterPro" id="IPR012340">
    <property type="entry name" value="NA-bd_OB-fold"/>
</dbReference>
<dbReference type="Proteomes" id="UP000886721">
    <property type="component" value="Unassembled WGS sequence"/>
</dbReference>
<organism evidence="3 4">
    <name type="scientific">Candidatus Anaerostipes excrementavium</name>
    <dbReference type="NCBI Taxonomy" id="2838463"/>
    <lineage>
        <taxon>Bacteria</taxon>
        <taxon>Bacillati</taxon>
        <taxon>Bacillota</taxon>
        <taxon>Clostridia</taxon>
        <taxon>Lachnospirales</taxon>
        <taxon>Lachnospiraceae</taxon>
        <taxon>Anaerostipes</taxon>
    </lineage>
</organism>
<dbReference type="InterPro" id="IPR048587">
    <property type="entry name" value="CvfB_S1_3rd"/>
</dbReference>
<dbReference type="PANTHER" id="PTHR37296">
    <property type="entry name" value="CONSERVED VIRULENCE FACTOR B"/>
    <property type="match status" value="1"/>
</dbReference>
<dbReference type="InterPro" id="IPR014464">
    <property type="entry name" value="CvfB_fam"/>
</dbReference>
<evidence type="ECO:0000259" key="2">
    <source>
        <dbReference type="PROSITE" id="PS50126"/>
    </source>
</evidence>
<proteinExistence type="inferred from homology"/>
<dbReference type="PROSITE" id="PS50126">
    <property type="entry name" value="S1"/>
    <property type="match status" value="1"/>
</dbReference>
<dbReference type="AlphaFoldDB" id="A0A9D1WVR1"/>
<dbReference type="Gene3D" id="1.10.10.10">
    <property type="entry name" value="Winged helix-like DNA-binding domain superfamily/Winged helix DNA-binding domain"/>
    <property type="match status" value="1"/>
</dbReference>
<dbReference type="PANTHER" id="PTHR37296:SF1">
    <property type="entry name" value="CONSERVED VIRULENCE FACTOR B"/>
    <property type="match status" value="1"/>
</dbReference>
<dbReference type="SUPFAM" id="SSF50249">
    <property type="entry name" value="Nucleic acid-binding proteins"/>
    <property type="match status" value="1"/>
</dbReference>
<dbReference type="InterPro" id="IPR036388">
    <property type="entry name" value="WH-like_DNA-bd_sf"/>
</dbReference>
<dbReference type="InterPro" id="IPR039566">
    <property type="entry name" value="CvfB_S1_st"/>
</dbReference>
<gene>
    <name evidence="3" type="ORF">H9735_06150</name>
</gene>
<dbReference type="PIRSF" id="PIRSF012524">
    <property type="entry name" value="YitL_S1"/>
    <property type="match status" value="1"/>
</dbReference>
<dbReference type="Pfam" id="PF21543">
    <property type="entry name" value="CvfB_2nd"/>
    <property type="match status" value="1"/>
</dbReference>
<dbReference type="Pfam" id="PF17783">
    <property type="entry name" value="WHD_CvfB"/>
    <property type="match status" value="1"/>
</dbReference>
<dbReference type="EMBL" id="DXEM01000019">
    <property type="protein sequence ID" value="HIX67695.1"/>
    <property type="molecule type" value="Genomic_DNA"/>
</dbReference>
<dbReference type="SMART" id="SM00316">
    <property type="entry name" value="S1"/>
    <property type="match status" value="2"/>
</dbReference>
<dbReference type="Gene3D" id="2.40.50.140">
    <property type="entry name" value="Nucleic acid-binding proteins"/>
    <property type="match status" value="2"/>
</dbReference>
<comment type="caution">
    <text evidence="3">The sequence shown here is derived from an EMBL/GenBank/DDBJ whole genome shotgun (WGS) entry which is preliminary data.</text>
</comment>